<dbReference type="Proteomes" id="UP001482520">
    <property type="component" value="Unassembled WGS sequence"/>
</dbReference>
<organism evidence="1 2">
    <name type="scientific">Nocardioides kribbensis</name>
    <dbReference type="NCBI Taxonomy" id="305517"/>
    <lineage>
        <taxon>Bacteria</taxon>
        <taxon>Bacillati</taxon>
        <taxon>Actinomycetota</taxon>
        <taxon>Actinomycetes</taxon>
        <taxon>Propionibacteriales</taxon>
        <taxon>Nocardioidaceae</taxon>
        <taxon>Nocardioides</taxon>
    </lineage>
</organism>
<sequence>MARTRQDGEPTVAVGVCAAGACGATHAPVLEALRAVVRREAGAVLVRTGCLRPGLCVGDRVGDHSSDRAGGTRVCVQPWAAGGRGWRCETVEADPTVCARVVASWLRSERTWRAMRR</sequence>
<reference evidence="1 2" key="1">
    <citation type="submission" date="2024-02" db="EMBL/GenBank/DDBJ databases">
        <title>Full genome sequence of Nocardioides kribbensis.</title>
        <authorList>
            <person name="Poletto B.L."/>
            <person name="Silva G."/>
            <person name="Galante D."/>
            <person name="Campos K.R."/>
            <person name="Santos M.B.N."/>
            <person name="Sacchi C.T."/>
        </authorList>
    </citation>
    <scope>NUCLEOTIDE SEQUENCE [LARGE SCALE GENOMIC DNA]</scope>
    <source>
        <strain evidence="1 2">O4R</strain>
    </source>
</reference>
<dbReference type="EMBL" id="JBEGDP010000002">
    <property type="protein sequence ID" value="MEQ7846114.1"/>
    <property type="molecule type" value="Genomic_DNA"/>
</dbReference>
<protein>
    <recommendedName>
        <fullName evidence="3">(2Fe-2S) ferredoxin domain-containing protein</fullName>
    </recommendedName>
</protein>
<evidence type="ECO:0000313" key="1">
    <source>
        <dbReference type="EMBL" id="MEQ7846114.1"/>
    </source>
</evidence>
<evidence type="ECO:0000313" key="2">
    <source>
        <dbReference type="Proteomes" id="UP001482520"/>
    </source>
</evidence>
<evidence type="ECO:0008006" key="3">
    <source>
        <dbReference type="Google" id="ProtNLM"/>
    </source>
</evidence>
<name>A0ABV1NUD4_9ACTN</name>
<comment type="caution">
    <text evidence="1">The sequence shown here is derived from an EMBL/GenBank/DDBJ whole genome shotgun (WGS) entry which is preliminary data.</text>
</comment>
<keyword evidence="2" id="KW-1185">Reference proteome</keyword>
<dbReference type="RefSeq" id="WP_349803686.1">
    <property type="nucleotide sequence ID" value="NZ_JBEGDP010000002.1"/>
</dbReference>
<dbReference type="PROSITE" id="PS51257">
    <property type="entry name" value="PROKAR_LIPOPROTEIN"/>
    <property type="match status" value="1"/>
</dbReference>
<gene>
    <name evidence="1" type="ORF">V6R90_02410</name>
</gene>
<accession>A0ABV1NUD4</accession>
<proteinExistence type="predicted"/>